<dbReference type="PROSITE" id="PS50042">
    <property type="entry name" value="CNMP_BINDING_3"/>
    <property type="match status" value="1"/>
</dbReference>
<dbReference type="Pfam" id="PF13545">
    <property type="entry name" value="HTH_Crp_2"/>
    <property type="match status" value="1"/>
</dbReference>
<dbReference type="SMART" id="SM00419">
    <property type="entry name" value="HTH_CRP"/>
    <property type="match status" value="1"/>
</dbReference>
<keyword evidence="3" id="KW-0804">Transcription</keyword>
<dbReference type="Proteomes" id="UP000192813">
    <property type="component" value="Unassembled WGS sequence"/>
</dbReference>
<organism evidence="6 7">
    <name type="scientific">Aerococcus viridans</name>
    <dbReference type="NCBI Taxonomy" id="1377"/>
    <lineage>
        <taxon>Bacteria</taxon>
        <taxon>Bacillati</taxon>
        <taxon>Bacillota</taxon>
        <taxon>Bacilli</taxon>
        <taxon>Lactobacillales</taxon>
        <taxon>Aerococcaceae</taxon>
        <taxon>Aerococcus</taxon>
    </lineage>
</organism>
<protein>
    <submittedName>
        <fullName evidence="6">Crp/Fnr family transcriptional regulator</fullName>
    </submittedName>
</protein>
<gene>
    <name evidence="6" type="ORF">A6J77_006565</name>
</gene>
<dbReference type="InterPro" id="IPR000595">
    <property type="entry name" value="cNMP-bd_dom"/>
</dbReference>
<dbReference type="SMART" id="SM00100">
    <property type="entry name" value="cNMP"/>
    <property type="match status" value="1"/>
</dbReference>
<evidence type="ECO:0000259" key="4">
    <source>
        <dbReference type="PROSITE" id="PS50042"/>
    </source>
</evidence>
<dbReference type="GO" id="GO:0003677">
    <property type="term" value="F:DNA binding"/>
    <property type="evidence" value="ECO:0007669"/>
    <property type="project" value="UniProtKB-KW"/>
</dbReference>
<evidence type="ECO:0000256" key="1">
    <source>
        <dbReference type="ARBA" id="ARBA00023015"/>
    </source>
</evidence>
<dbReference type="Pfam" id="PF00027">
    <property type="entry name" value="cNMP_binding"/>
    <property type="match status" value="1"/>
</dbReference>
<sequence>MVNRDLELYMESLEDEPFFENFTTEQMNLLENKARFHQYNKGQVLFFQSDPRTHSYYLLKGLVKLESVAYQGDFSYIDFIEKQTFFPYGSVFGKKEYTYDATATTDIDILLIPNDILEEILHVNIAQLRYMYSQITKNLNFLEKRLQVTTRSSAYERVQFVLALWQYDMAKPYKDGNIIQYPLTINELAAVAGTTRETASRVIHDLKEEERISFKRKAIYYLDPQYFEDMLQ</sequence>
<dbReference type="PANTHER" id="PTHR24567:SF74">
    <property type="entry name" value="HTH-TYPE TRANSCRIPTIONAL REGULATOR ARCR"/>
    <property type="match status" value="1"/>
</dbReference>
<dbReference type="CDD" id="cd00038">
    <property type="entry name" value="CAP_ED"/>
    <property type="match status" value="1"/>
</dbReference>
<dbReference type="GO" id="GO:0003700">
    <property type="term" value="F:DNA-binding transcription factor activity"/>
    <property type="evidence" value="ECO:0007669"/>
    <property type="project" value="TreeGrafter"/>
</dbReference>
<feature type="domain" description="Cyclic nucleotide-binding" evidence="4">
    <location>
        <begin position="18"/>
        <end position="138"/>
    </location>
</feature>
<evidence type="ECO:0000256" key="3">
    <source>
        <dbReference type="ARBA" id="ARBA00023163"/>
    </source>
</evidence>
<dbReference type="Gene3D" id="2.60.120.10">
    <property type="entry name" value="Jelly Rolls"/>
    <property type="match status" value="1"/>
</dbReference>
<dbReference type="InterPro" id="IPR050397">
    <property type="entry name" value="Env_Response_Regulators"/>
</dbReference>
<dbReference type="InterPro" id="IPR036390">
    <property type="entry name" value="WH_DNA-bd_sf"/>
</dbReference>
<accession>A0A2J9PNI3</accession>
<dbReference type="SUPFAM" id="SSF51206">
    <property type="entry name" value="cAMP-binding domain-like"/>
    <property type="match status" value="1"/>
</dbReference>
<evidence type="ECO:0000313" key="7">
    <source>
        <dbReference type="Proteomes" id="UP000192813"/>
    </source>
</evidence>
<comment type="caution">
    <text evidence="6">The sequence shown here is derived from an EMBL/GenBank/DDBJ whole genome shotgun (WGS) entry which is preliminary data.</text>
</comment>
<keyword evidence="1" id="KW-0805">Transcription regulation</keyword>
<dbReference type="PROSITE" id="PS51063">
    <property type="entry name" value="HTH_CRP_2"/>
    <property type="match status" value="1"/>
</dbReference>
<evidence type="ECO:0000256" key="2">
    <source>
        <dbReference type="ARBA" id="ARBA00023125"/>
    </source>
</evidence>
<reference evidence="7" key="1">
    <citation type="submission" date="2017-12" db="EMBL/GenBank/DDBJ databases">
        <title>FDA dAtabase for Regulatory Grade micrObial Sequences (FDA-ARGOS): Supporting development and validation of Infectious Disease Dx tests.</title>
        <authorList>
            <person name="Hoffmann M."/>
            <person name="Allard M."/>
            <person name="Evans P."/>
            <person name="Brown E."/>
            <person name="Tallon L."/>
            <person name="Sadzewicz L."/>
            <person name="Sengamalay N."/>
            <person name="Ott S."/>
            <person name="Godinez A."/>
            <person name="Nagaraj S."/>
            <person name="Vavikolanu K."/>
            <person name="Aluvathingal J."/>
            <person name="Nadendla S."/>
            <person name="Sichtig H."/>
        </authorList>
    </citation>
    <scope>NUCLEOTIDE SEQUENCE [LARGE SCALE GENOMIC DNA]</scope>
    <source>
        <strain evidence="7">FDAARGOS_249</strain>
    </source>
</reference>
<proteinExistence type="predicted"/>
<dbReference type="AlphaFoldDB" id="A0A2J9PNI3"/>
<feature type="domain" description="HTH crp-type" evidence="5">
    <location>
        <begin position="152"/>
        <end position="225"/>
    </location>
</feature>
<dbReference type="RefSeq" id="WP_083069266.1">
    <property type="nucleotide sequence ID" value="NZ_JALXKY010000001.1"/>
</dbReference>
<evidence type="ECO:0000313" key="6">
    <source>
        <dbReference type="EMBL" id="PNL91903.1"/>
    </source>
</evidence>
<dbReference type="SUPFAM" id="SSF46785">
    <property type="entry name" value="Winged helix' DNA-binding domain"/>
    <property type="match status" value="1"/>
</dbReference>
<dbReference type="GO" id="GO:0005829">
    <property type="term" value="C:cytosol"/>
    <property type="evidence" value="ECO:0007669"/>
    <property type="project" value="TreeGrafter"/>
</dbReference>
<dbReference type="InterPro" id="IPR018490">
    <property type="entry name" value="cNMP-bd_dom_sf"/>
</dbReference>
<name>A0A2J9PNI3_9LACT</name>
<dbReference type="InterPro" id="IPR012318">
    <property type="entry name" value="HTH_CRP"/>
</dbReference>
<dbReference type="InterPro" id="IPR014710">
    <property type="entry name" value="RmlC-like_jellyroll"/>
</dbReference>
<dbReference type="PANTHER" id="PTHR24567">
    <property type="entry name" value="CRP FAMILY TRANSCRIPTIONAL REGULATORY PROTEIN"/>
    <property type="match status" value="1"/>
</dbReference>
<evidence type="ECO:0000259" key="5">
    <source>
        <dbReference type="PROSITE" id="PS51063"/>
    </source>
</evidence>
<keyword evidence="2" id="KW-0238">DNA-binding</keyword>
<dbReference type="EMBL" id="NBTM02000001">
    <property type="protein sequence ID" value="PNL91903.1"/>
    <property type="molecule type" value="Genomic_DNA"/>
</dbReference>